<dbReference type="EMBL" id="VSRR010021592">
    <property type="protein sequence ID" value="MPC64052.1"/>
    <property type="molecule type" value="Genomic_DNA"/>
</dbReference>
<dbReference type="AlphaFoldDB" id="A0A5B7GZ39"/>
<evidence type="ECO:0000313" key="2">
    <source>
        <dbReference type="Proteomes" id="UP000324222"/>
    </source>
</evidence>
<comment type="caution">
    <text evidence="1">The sequence shown here is derived from an EMBL/GenBank/DDBJ whole genome shotgun (WGS) entry which is preliminary data.</text>
</comment>
<protein>
    <submittedName>
        <fullName evidence="1">Uncharacterized protein</fullName>
    </submittedName>
</protein>
<proteinExistence type="predicted"/>
<keyword evidence="2" id="KW-1185">Reference proteome</keyword>
<dbReference type="Proteomes" id="UP000324222">
    <property type="component" value="Unassembled WGS sequence"/>
</dbReference>
<reference evidence="1 2" key="1">
    <citation type="submission" date="2019-05" db="EMBL/GenBank/DDBJ databases">
        <title>Another draft genome of Portunus trituberculatus and its Hox gene families provides insights of decapod evolution.</title>
        <authorList>
            <person name="Jeong J.-H."/>
            <person name="Song I."/>
            <person name="Kim S."/>
            <person name="Choi T."/>
            <person name="Kim D."/>
            <person name="Ryu S."/>
            <person name="Kim W."/>
        </authorList>
    </citation>
    <scope>NUCLEOTIDE SEQUENCE [LARGE SCALE GENOMIC DNA]</scope>
    <source>
        <tissue evidence="1">Muscle</tissue>
    </source>
</reference>
<sequence>MGTTNLSTAAQNKYFAPSHARDEDKHIRTRHISKFSGRAMVMLSHRMSFFRCTSGITTDTFQSFHQSQQLGDSTASYDIYPLWSSSRPAFLLSYTASCAGHHMSRPIGSLITKSNT</sequence>
<accession>A0A5B7GZ39</accession>
<gene>
    <name evidence="1" type="ORF">E2C01_058162</name>
</gene>
<name>A0A5B7GZ39_PORTR</name>
<organism evidence="1 2">
    <name type="scientific">Portunus trituberculatus</name>
    <name type="common">Swimming crab</name>
    <name type="synonym">Neptunus trituberculatus</name>
    <dbReference type="NCBI Taxonomy" id="210409"/>
    <lineage>
        <taxon>Eukaryota</taxon>
        <taxon>Metazoa</taxon>
        <taxon>Ecdysozoa</taxon>
        <taxon>Arthropoda</taxon>
        <taxon>Crustacea</taxon>
        <taxon>Multicrustacea</taxon>
        <taxon>Malacostraca</taxon>
        <taxon>Eumalacostraca</taxon>
        <taxon>Eucarida</taxon>
        <taxon>Decapoda</taxon>
        <taxon>Pleocyemata</taxon>
        <taxon>Brachyura</taxon>
        <taxon>Eubrachyura</taxon>
        <taxon>Portunoidea</taxon>
        <taxon>Portunidae</taxon>
        <taxon>Portuninae</taxon>
        <taxon>Portunus</taxon>
    </lineage>
</organism>
<evidence type="ECO:0000313" key="1">
    <source>
        <dbReference type="EMBL" id="MPC64052.1"/>
    </source>
</evidence>